<keyword evidence="4" id="KW-0548">Nucleotidyltransferase</keyword>
<dbReference type="SUPFAM" id="SSF55073">
    <property type="entry name" value="Nucleotide cyclase"/>
    <property type="match status" value="1"/>
</dbReference>
<dbReference type="Proteomes" id="UP001225378">
    <property type="component" value="Chromosome"/>
</dbReference>
<dbReference type="InterPro" id="IPR029787">
    <property type="entry name" value="Nucleotide_cyclase"/>
</dbReference>
<evidence type="ECO:0000313" key="5">
    <source>
        <dbReference type="Proteomes" id="UP001225378"/>
    </source>
</evidence>
<comment type="catalytic activity">
    <reaction evidence="2">
        <text>2 GTP = 3',3'-c-di-GMP + 2 diphosphate</text>
        <dbReference type="Rhea" id="RHEA:24898"/>
        <dbReference type="ChEBI" id="CHEBI:33019"/>
        <dbReference type="ChEBI" id="CHEBI:37565"/>
        <dbReference type="ChEBI" id="CHEBI:58805"/>
        <dbReference type="EC" id="2.7.7.65"/>
    </reaction>
</comment>
<name>A0AAU7NR72_9GAMM</name>
<accession>A0AAU7NR72</accession>
<feature type="domain" description="GGDEF" evidence="3">
    <location>
        <begin position="1"/>
        <end position="84"/>
    </location>
</feature>
<dbReference type="RefSeq" id="WP_305907796.1">
    <property type="nucleotide sequence ID" value="NZ_CP157743.1"/>
</dbReference>
<proteinExistence type="predicted"/>
<evidence type="ECO:0000259" key="3">
    <source>
        <dbReference type="PROSITE" id="PS50887"/>
    </source>
</evidence>
<dbReference type="Pfam" id="PF00990">
    <property type="entry name" value="GGDEF"/>
    <property type="match status" value="1"/>
</dbReference>
<dbReference type="InterPro" id="IPR050469">
    <property type="entry name" value="Diguanylate_Cyclase"/>
</dbReference>
<dbReference type="PROSITE" id="PS50887">
    <property type="entry name" value="GGDEF"/>
    <property type="match status" value="1"/>
</dbReference>
<protein>
    <recommendedName>
        <fullName evidence="1">diguanylate cyclase</fullName>
        <ecNumber evidence="1">2.7.7.65</ecNumber>
    </recommendedName>
</protein>
<dbReference type="EC" id="2.7.7.65" evidence="1"/>
<evidence type="ECO:0000256" key="2">
    <source>
        <dbReference type="ARBA" id="ARBA00034247"/>
    </source>
</evidence>
<organism evidence="4 5">
    <name type="scientific">Methylomarinum roseum</name>
    <dbReference type="NCBI Taxonomy" id="3067653"/>
    <lineage>
        <taxon>Bacteria</taxon>
        <taxon>Pseudomonadati</taxon>
        <taxon>Pseudomonadota</taxon>
        <taxon>Gammaproteobacteria</taxon>
        <taxon>Methylococcales</taxon>
        <taxon>Methylococcaceae</taxon>
        <taxon>Methylomarinum</taxon>
    </lineage>
</organism>
<dbReference type="AlphaFoldDB" id="A0AAU7NR72"/>
<dbReference type="PANTHER" id="PTHR45138:SF9">
    <property type="entry name" value="DIGUANYLATE CYCLASE DGCM-RELATED"/>
    <property type="match status" value="1"/>
</dbReference>
<evidence type="ECO:0000313" key="4">
    <source>
        <dbReference type="EMBL" id="XBS19457.1"/>
    </source>
</evidence>
<keyword evidence="5" id="KW-1185">Reference proteome</keyword>
<keyword evidence="4" id="KW-0808">Transferase</keyword>
<dbReference type="Gene3D" id="3.30.70.270">
    <property type="match status" value="1"/>
</dbReference>
<dbReference type="EMBL" id="CP157743">
    <property type="protein sequence ID" value="XBS19457.1"/>
    <property type="molecule type" value="Genomic_DNA"/>
</dbReference>
<dbReference type="GO" id="GO:0052621">
    <property type="term" value="F:diguanylate cyclase activity"/>
    <property type="evidence" value="ECO:0007669"/>
    <property type="project" value="UniProtKB-EC"/>
</dbReference>
<dbReference type="KEGG" id="mech:Q9L42_013950"/>
<dbReference type="InterPro" id="IPR043128">
    <property type="entry name" value="Rev_trsase/Diguanyl_cyclase"/>
</dbReference>
<gene>
    <name evidence="4" type="ORF">Q9L42_013950</name>
</gene>
<sequence length="91" mass="9859">MPKTSFRRNSGALDTHLAEAERVAGKIRQLVSDEQIDGVSRVTASFGVAQLNKAERLMDFLKRADQALYEAKVSGRDAVHVAASGRDKSTG</sequence>
<dbReference type="InterPro" id="IPR000160">
    <property type="entry name" value="GGDEF_dom"/>
</dbReference>
<reference evidence="4 5" key="1">
    <citation type="journal article" date="2024" name="Microbiology">
        <title>Methylomarinum rosea sp. nov., a novel halophilic methanotrophic bacterium from the hypersaline Lake Elton.</title>
        <authorList>
            <person name="Suleimanov R.Z."/>
            <person name="Oshkin I.Y."/>
            <person name="Danilova O.V."/>
            <person name="Suzina N.E."/>
            <person name="Dedysh S.N."/>
        </authorList>
    </citation>
    <scope>NUCLEOTIDE SEQUENCE [LARGE SCALE GENOMIC DNA]</scope>
    <source>
        <strain evidence="4 5">Ch1-1</strain>
    </source>
</reference>
<evidence type="ECO:0000256" key="1">
    <source>
        <dbReference type="ARBA" id="ARBA00012528"/>
    </source>
</evidence>
<dbReference type="PANTHER" id="PTHR45138">
    <property type="entry name" value="REGULATORY COMPONENTS OF SENSORY TRANSDUCTION SYSTEM"/>
    <property type="match status" value="1"/>
</dbReference>